<gene>
    <name evidence="4" type="ORF">FHR70_003909</name>
</gene>
<evidence type="ECO:0000313" key="5">
    <source>
        <dbReference type="Proteomes" id="UP000532010"/>
    </source>
</evidence>
<feature type="chain" id="PRO_5030825200" description="DUF4142 domain-containing protein" evidence="2">
    <location>
        <begin position="22"/>
        <end position="230"/>
    </location>
</feature>
<keyword evidence="5" id="KW-1185">Reference proteome</keyword>
<accession>A0A7W4VPT5</accession>
<feature type="signal peptide" evidence="2">
    <location>
        <begin position="1"/>
        <end position="21"/>
    </location>
</feature>
<proteinExistence type="predicted"/>
<dbReference type="RefSeq" id="WP_183453149.1">
    <property type="nucleotide sequence ID" value="NZ_JACHWB010000006.1"/>
</dbReference>
<protein>
    <recommendedName>
        <fullName evidence="3">DUF4142 domain-containing protein</fullName>
    </recommendedName>
</protein>
<feature type="region of interest" description="Disordered" evidence="1">
    <location>
        <begin position="21"/>
        <end position="74"/>
    </location>
</feature>
<organism evidence="4 5">
    <name type="scientific">Microvirga lupini</name>
    <dbReference type="NCBI Taxonomy" id="420324"/>
    <lineage>
        <taxon>Bacteria</taxon>
        <taxon>Pseudomonadati</taxon>
        <taxon>Pseudomonadota</taxon>
        <taxon>Alphaproteobacteria</taxon>
        <taxon>Hyphomicrobiales</taxon>
        <taxon>Methylobacteriaceae</taxon>
        <taxon>Microvirga</taxon>
    </lineage>
</organism>
<feature type="compositionally biased region" description="Polar residues" evidence="1">
    <location>
        <begin position="22"/>
        <end position="42"/>
    </location>
</feature>
<keyword evidence="2" id="KW-0732">Signal</keyword>
<dbReference type="AlphaFoldDB" id="A0A7W4VPT5"/>
<sequence>MKAHLTATALCTLLMALPAAAQQEQPRSTTPSQAEQTPTSNPMADPHKDGGRPESHGGTVHAPQANAATPLPADMKPTAESLARNAVTAQQYGNLASKRHTSGAVHDLGDRMVLTNSRINRALTATAPELGNVQIPEKERGTFDSLARDADETQFGANVAQWVVQSYPQAIGDLEKLGQQGQFAELASTAVPEMKDQLSEAQRILQSASVSPNGQPTATGTVTDPKKKSD</sequence>
<dbReference type="InterPro" id="IPR025419">
    <property type="entry name" value="DUF4142"/>
</dbReference>
<comment type="caution">
    <text evidence="4">The sequence shown here is derived from an EMBL/GenBank/DDBJ whole genome shotgun (WGS) entry which is preliminary data.</text>
</comment>
<feature type="compositionally biased region" description="Basic and acidic residues" evidence="1">
    <location>
        <begin position="45"/>
        <end position="55"/>
    </location>
</feature>
<reference evidence="4 5" key="1">
    <citation type="submission" date="2020-08" db="EMBL/GenBank/DDBJ databases">
        <title>The Agave Microbiome: Exploring the role of microbial communities in plant adaptations to desert environments.</title>
        <authorList>
            <person name="Partida-Martinez L.P."/>
        </authorList>
    </citation>
    <scope>NUCLEOTIDE SEQUENCE [LARGE SCALE GENOMIC DNA]</scope>
    <source>
        <strain evidence="4 5">AT3.9</strain>
    </source>
</reference>
<evidence type="ECO:0000313" key="4">
    <source>
        <dbReference type="EMBL" id="MBB3020821.1"/>
    </source>
</evidence>
<feature type="region of interest" description="Disordered" evidence="1">
    <location>
        <begin position="205"/>
        <end position="230"/>
    </location>
</feature>
<dbReference type="Proteomes" id="UP000532010">
    <property type="component" value="Unassembled WGS sequence"/>
</dbReference>
<dbReference type="EMBL" id="JACHWB010000006">
    <property type="protein sequence ID" value="MBB3020821.1"/>
    <property type="molecule type" value="Genomic_DNA"/>
</dbReference>
<name>A0A7W4VPT5_9HYPH</name>
<feature type="domain" description="DUF4142" evidence="3">
    <location>
        <begin position="81"/>
        <end position="203"/>
    </location>
</feature>
<dbReference type="Pfam" id="PF13628">
    <property type="entry name" value="DUF4142"/>
    <property type="match status" value="1"/>
</dbReference>
<evidence type="ECO:0000259" key="3">
    <source>
        <dbReference type="Pfam" id="PF13628"/>
    </source>
</evidence>
<feature type="compositionally biased region" description="Polar residues" evidence="1">
    <location>
        <begin position="205"/>
        <end position="222"/>
    </location>
</feature>
<evidence type="ECO:0000256" key="1">
    <source>
        <dbReference type="SAM" id="MobiDB-lite"/>
    </source>
</evidence>
<evidence type="ECO:0000256" key="2">
    <source>
        <dbReference type="SAM" id="SignalP"/>
    </source>
</evidence>